<name>A0ABV2K381_SPOPS</name>
<dbReference type="Pfam" id="PF06338">
    <property type="entry name" value="ComK"/>
    <property type="match status" value="1"/>
</dbReference>
<organism evidence="1 2">
    <name type="scientific">Sporosarcina psychrophila</name>
    <name type="common">Bacillus psychrophilus</name>
    <dbReference type="NCBI Taxonomy" id="1476"/>
    <lineage>
        <taxon>Bacteria</taxon>
        <taxon>Bacillati</taxon>
        <taxon>Bacillota</taxon>
        <taxon>Bacilli</taxon>
        <taxon>Bacillales</taxon>
        <taxon>Caryophanaceae</taxon>
        <taxon>Sporosarcina</taxon>
    </lineage>
</organism>
<protein>
    <submittedName>
        <fullName evidence="1">Competence protein ComK</fullName>
    </submittedName>
</protein>
<dbReference type="EMBL" id="JBEPME010000001">
    <property type="protein sequence ID" value="MET3655526.1"/>
    <property type="molecule type" value="Genomic_DNA"/>
</dbReference>
<keyword evidence="2" id="KW-1185">Reference proteome</keyword>
<evidence type="ECO:0000313" key="2">
    <source>
        <dbReference type="Proteomes" id="UP001549104"/>
    </source>
</evidence>
<evidence type="ECO:0000313" key="1">
    <source>
        <dbReference type="EMBL" id="MET3655526.1"/>
    </source>
</evidence>
<gene>
    <name evidence="1" type="ORF">ABIC55_000610</name>
</gene>
<comment type="caution">
    <text evidence="1">The sequence shown here is derived from an EMBL/GenBank/DDBJ whole genome shotgun (WGS) entry which is preliminary data.</text>
</comment>
<accession>A0ABV2K381</accession>
<dbReference type="InterPro" id="IPR010461">
    <property type="entry name" value="ComK"/>
</dbReference>
<reference evidence="1 2" key="1">
    <citation type="submission" date="2024-06" db="EMBL/GenBank/DDBJ databases">
        <title>Sorghum-associated microbial communities from plants grown in Nebraska, USA.</title>
        <authorList>
            <person name="Schachtman D."/>
        </authorList>
    </citation>
    <scope>NUCLEOTIDE SEQUENCE [LARGE SCALE GENOMIC DNA]</scope>
    <source>
        <strain evidence="1 2">1288</strain>
    </source>
</reference>
<sequence length="185" mass="21245">MGKWYHTFITGLKEDVHLRMCDSFLINRTVLAVKAFFMGENKSEIITTHGIYYSVLTPLELLNKACINYSSTWQGRTDVATVLLDYSKKPPFIIEPNKIGVFPTKSSKSPDCVFIFNHHISVHEVAKGQSVITFMAGISVTVKVSKNTILKQYQRLHTLMSVSNLRHQEKELYDRENGFDDRIVW</sequence>
<dbReference type="RefSeq" id="WP_082786729.1">
    <property type="nucleotide sequence ID" value="NZ_CP014616.1"/>
</dbReference>
<proteinExistence type="predicted"/>
<dbReference type="Proteomes" id="UP001549104">
    <property type="component" value="Unassembled WGS sequence"/>
</dbReference>